<dbReference type="PANTHER" id="PTHR46791:SF7">
    <property type="entry name" value="INTEGRASE CATALYTIC DOMAIN-CONTAINING PROTEIN"/>
    <property type="match status" value="1"/>
</dbReference>
<dbReference type="InterPro" id="IPR001584">
    <property type="entry name" value="Integrase_cat-core"/>
</dbReference>
<evidence type="ECO:0000313" key="2">
    <source>
        <dbReference type="EMBL" id="KAK6476629.1"/>
    </source>
</evidence>
<keyword evidence="3" id="KW-1185">Reference proteome</keyword>
<organism evidence="2 3">
    <name type="scientific">Huso huso</name>
    <name type="common">Beluga</name>
    <name type="synonym">Acipenser huso</name>
    <dbReference type="NCBI Taxonomy" id="61971"/>
    <lineage>
        <taxon>Eukaryota</taxon>
        <taxon>Metazoa</taxon>
        <taxon>Chordata</taxon>
        <taxon>Craniata</taxon>
        <taxon>Vertebrata</taxon>
        <taxon>Euteleostomi</taxon>
        <taxon>Actinopterygii</taxon>
        <taxon>Chondrostei</taxon>
        <taxon>Acipenseriformes</taxon>
        <taxon>Acipenseridae</taxon>
        <taxon>Huso</taxon>
    </lineage>
</organism>
<name>A0ABR0YW56_HUSHU</name>
<dbReference type="SUPFAM" id="SSF53098">
    <property type="entry name" value="Ribonuclease H-like"/>
    <property type="match status" value="1"/>
</dbReference>
<feature type="domain" description="Integrase catalytic" evidence="1">
    <location>
        <begin position="102"/>
        <end position="282"/>
    </location>
</feature>
<dbReference type="PROSITE" id="PS50994">
    <property type="entry name" value="INTEGRASE"/>
    <property type="match status" value="1"/>
</dbReference>
<dbReference type="Gene3D" id="3.30.420.10">
    <property type="entry name" value="Ribonuclease H-like superfamily/Ribonuclease H"/>
    <property type="match status" value="1"/>
</dbReference>
<dbReference type="Proteomes" id="UP001369086">
    <property type="component" value="Unassembled WGS sequence"/>
</dbReference>
<feature type="non-terminal residue" evidence="2">
    <location>
        <position position="1"/>
    </location>
</feature>
<protein>
    <recommendedName>
        <fullName evidence="1">Integrase catalytic domain-containing protein</fullName>
    </recommendedName>
</protein>
<evidence type="ECO:0000313" key="3">
    <source>
        <dbReference type="Proteomes" id="UP001369086"/>
    </source>
</evidence>
<evidence type="ECO:0000259" key="1">
    <source>
        <dbReference type="PROSITE" id="PS50994"/>
    </source>
</evidence>
<dbReference type="PANTHER" id="PTHR46791">
    <property type="entry name" value="EXPRESSED PROTEIN"/>
    <property type="match status" value="1"/>
</dbReference>
<dbReference type="EMBL" id="JAHFZB010000022">
    <property type="protein sequence ID" value="KAK6476629.1"/>
    <property type="molecule type" value="Genomic_DNA"/>
</dbReference>
<proteinExistence type="predicted"/>
<gene>
    <name evidence="2" type="ORF">HHUSO_G23078</name>
</gene>
<dbReference type="Pfam" id="PF24764">
    <property type="entry name" value="rva_4"/>
    <property type="match status" value="1"/>
</dbReference>
<reference evidence="2 3" key="1">
    <citation type="submission" date="2021-05" db="EMBL/GenBank/DDBJ databases">
        <authorList>
            <person name="Zahm M."/>
            <person name="Klopp C."/>
            <person name="Cabau C."/>
            <person name="Kuhl H."/>
            <person name="Suciu R."/>
            <person name="Ciorpac M."/>
            <person name="Holostenco D."/>
            <person name="Gessner J."/>
            <person name="Wuertz S."/>
            <person name="Hohne C."/>
            <person name="Stock M."/>
            <person name="Gislard M."/>
            <person name="Lluch J."/>
            <person name="Milhes M."/>
            <person name="Lampietro C."/>
            <person name="Lopez Roques C."/>
            <person name="Donnadieu C."/>
            <person name="Du K."/>
            <person name="Schartl M."/>
            <person name="Guiguen Y."/>
        </authorList>
    </citation>
    <scope>NUCLEOTIDE SEQUENCE [LARGE SCALE GENOMIC DNA]</scope>
    <source>
        <strain evidence="2">Hh-F2</strain>
        <tissue evidence="2">Blood</tissue>
    </source>
</reference>
<dbReference type="InterPro" id="IPR012337">
    <property type="entry name" value="RNaseH-like_sf"/>
</dbReference>
<dbReference type="InterPro" id="IPR036397">
    <property type="entry name" value="RNaseH_sf"/>
</dbReference>
<comment type="caution">
    <text evidence="2">The sequence shown here is derived from an EMBL/GenBank/DDBJ whole genome shotgun (WGS) entry which is preliminary data.</text>
</comment>
<dbReference type="InterPro" id="IPR058913">
    <property type="entry name" value="Integrase_dom_put"/>
</dbReference>
<accession>A0ABR0YW56</accession>
<sequence>IEDLLALHVNIVDIACHLNISRSTVYRIIHYHNIPYKRFTDISDNDLKKAIQDIKENHPHAGEVYLLGHLRSRDIYVPRSRLRDIIHISMRQSSVINRRVYWSPCPNFVWRLDGLHKMVRWKFVVHGGIDGYSRLIVFLSCATNNRALTVLEQFNTAVEHYGWPLHVRTDRGGENSQVWHAMTQHHNTERSVIAGSSVHNERIERMWRDINRIVSSQFREMFYHLESEGILDPLNEADLFCLHWVYSDLINKILSEHTRAHNHHGVSTEGNFTPLQLHHANIHLMELHRHQNGSHISDIQDHLSRGTTDSEHVRFQPPSSLLQQLRQEVPCDEVTMANAVEMYRKAVHFVGTYLLENQG</sequence>